<feature type="transmembrane region" description="Helical" evidence="6">
    <location>
        <begin position="232"/>
        <end position="251"/>
    </location>
</feature>
<protein>
    <submittedName>
        <fullName evidence="8">RND superfamily putative drug exporter</fullName>
    </submittedName>
</protein>
<dbReference type="InterPro" id="IPR050545">
    <property type="entry name" value="Mycobact_MmpL"/>
</dbReference>
<name>A0A7Y9Z7W3_9MICO</name>
<evidence type="ECO:0000256" key="5">
    <source>
        <dbReference type="ARBA" id="ARBA00023136"/>
    </source>
</evidence>
<feature type="transmembrane region" description="Helical" evidence="6">
    <location>
        <begin position="175"/>
        <end position="193"/>
    </location>
</feature>
<evidence type="ECO:0000256" key="6">
    <source>
        <dbReference type="SAM" id="Phobius"/>
    </source>
</evidence>
<dbReference type="EMBL" id="JACBZO010000001">
    <property type="protein sequence ID" value="NYI40251.1"/>
    <property type="molecule type" value="Genomic_DNA"/>
</dbReference>
<feature type="transmembrane region" description="Helical" evidence="6">
    <location>
        <begin position="271"/>
        <end position="294"/>
    </location>
</feature>
<dbReference type="SUPFAM" id="SSF82866">
    <property type="entry name" value="Multidrug efflux transporter AcrB transmembrane domain"/>
    <property type="match status" value="2"/>
</dbReference>
<dbReference type="RefSeq" id="WP_062074770.1">
    <property type="nucleotide sequence ID" value="NZ_BBRC01000004.1"/>
</dbReference>
<proteinExistence type="predicted"/>
<dbReference type="PROSITE" id="PS50156">
    <property type="entry name" value="SSD"/>
    <property type="match status" value="2"/>
</dbReference>
<feature type="transmembrane region" description="Helical" evidence="6">
    <location>
        <begin position="549"/>
        <end position="570"/>
    </location>
</feature>
<evidence type="ECO:0000256" key="1">
    <source>
        <dbReference type="ARBA" id="ARBA00004651"/>
    </source>
</evidence>
<evidence type="ECO:0000256" key="3">
    <source>
        <dbReference type="ARBA" id="ARBA00022692"/>
    </source>
</evidence>
<keyword evidence="2" id="KW-1003">Cell membrane</keyword>
<feature type="transmembrane region" description="Helical" evidence="6">
    <location>
        <begin position="200"/>
        <end position="220"/>
    </location>
</feature>
<dbReference type="Pfam" id="PF03176">
    <property type="entry name" value="MMPL"/>
    <property type="match status" value="2"/>
</dbReference>
<keyword evidence="3 6" id="KW-0812">Transmembrane</keyword>
<keyword evidence="9" id="KW-1185">Reference proteome</keyword>
<feature type="transmembrane region" description="Helical" evidence="6">
    <location>
        <begin position="662"/>
        <end position="686"/>
    </location>
</feature>
<organism evidence="8 9">
    <name type="scientific">Demequina lutea</name>
    <dbReference type="NCBI Taxonomy" id="431489"/>
    <lineage>
        <taxon>Bacteria</taxon>
        <taxon>Bacillati</taxon>
        <taxon>Actinomycetota</taxon>
        <taxon>Actinomycetes</taxon>
        <taxon>Micrococcales</taxon>
        <taxon>Demequinaceae</taxon>
        <taxon>Demequina</taxon>
    </lineage>
</organism>
<keyword evidence="5 6" id="KW-0472">Membrane</keyword>
<feature type="transmembrane region" description="Helical" evidence="6">
    <location>
        <begin position="582"/>
        <end position="601"/>
    </location>
</feature>
<dbReference type="PANTHER" id="PTHR33406:SF13">
    <property type="entry name" value="MEMBRANE PROTEIN YDFJ"/>
    <property type="match status" value="1"/>
</dbReference>
<evidence type="ECO:0000256" key="4">
    <source>
        <dbReference type="ARBA" id="ARBA00022989"/>
    </source>
</evidence>
<comment type="subcellular location">
    <subcellularLocation>
        <location evidence="1">Cell membrane</location>
        <topology evidence="1">Multi-pass membrane protein</topology>
    </subcellularLocation>
</comment>
<feature type="domain" description="SSD" evidence="7">
    <location>
        <begin position="195"/>
        <end position="328"/>
    </location>
</feature>
<evidence type="ECO:0000256" key="2">
    <source>
        <dbReference type="ARBA" id="ARBA00022475"/>
    </source>
</evidence>
<feature type="domain" description="SSD" evidence="7">
    <location>
        <begin position="520"/>
        <end position="685"/>
    </location>
</feature>
<evidence type="ECO:0000313" key="9">
    <source>
        <dbReference type="Proteomes" id="UP000547973"/>
    </source>
</evidence>
<dbReference type="PANTHER" id="PTHR33406">
    <property type="entry name" value="MEMBRANE PROTEIN MJ1562-RELATED"/>
    <property type="match status" value="1"/>
</dbReference>
<dbReference type="InterPro" id="IPR000731">
    <property type="entry name" value="SSD"/>
</dbReference>
<dbReference type="AlphaFoldDB" id="A0A7Y9Z7W3"/>
<dbReference type="OrthoDB" id="7051771at2"/>
<feature type="transmembrane region" description="Helical" evidence="6">
    <location>
        <begin position="366"/>
        <end position="384"/>
    </location>
</feature>
<reference evidence="8 9" key="1">
    <citation type="submission" date="2020-07" db="EMBL/GenBank/DDBJ databases">
        <title>Sequencing the genomes of 1000 actinobacteria strains.</title>
        <authorList>
            <person name="Klenk H.-P."/>
        </authorList>
    </citation>
    <scope>NUCLEOTIDE SEQUENCE [LARGE SCALE GENOMIC DNA]</scope>
    <source>
        <strain evidence="8 9">DSM 19970</strain>
    </source>
</reference>
<dbReference type="GO" id="GO:0005886">
    <property type="term" value="C:plasma membrane"/>
    <property type="evidence" value="ECO:0007669"/>
    <property type="project" value="UniProtKB-SubCell"/>
</dbReference>
<dbReference type="Gene3D" id="1.20.1640.10">
    <property type="entry name" value="Multidrug efflux transporter AcrB transmembrane domain"/>
    <property type="match status" value="2"/>
</dbReference>
<dbReference type="Proteomes" id="UP000547973">
    <property type="component" value="Unassembled WGS sequence"/>
</dbReference>
<sequence>MGSLLHAVGAFSARRHWLVIGVWLAVLAGIGAAAITLHQPTDDAFSIPGTPSVQTLEQLGKEFPASSGATGTVVIAAPAGQTLADPANAAAVSEAVSALGGLPNVAAVSDPFKARGVSQDKSIAYITVNYKLPAASLPATTLDRAQQATAPIAAAGLEVEYAGTAYVAQTTPGGGIGEALGAVVAIFVLLITFRSLVGAVLPFMTGIAAVGAGVGTVYALTGFTSIGSTAPILALMLGLAVGIDYSLFIVARHRAQLISGMSVNASIARAIGTAGAAVVFAGSTVVLALLALFIAKIPFLTVMGNAAAGTVALAVVAALTLLPAVLSLAGVRILPRKLRATVAAGTHVEAEPSTGRGISFVTKHPLITVVGVVAMLGAIAIPAVDLRLGLPSERSQPEQSSARKGYDLLAKGFGPGFNGPIVILAETTDPATGAADAAAAAAQVAKLDNVVFVSPAIPSADGSAYLIQVIPSGGPDSVATEQLVHHIRAITPAGSIKLGVTGETAIRIDVSDGIAHALPIYLTVVVGLALLLLVIVFRSILIPLKALAGFLLSLAATFGAVVAVFQWGWLKSLFGVTYSGPIVAFLPILTIGILFGLAMDYEVFLVSRMREEHLAGAEPTPAIVQGHSHSARVVTAAALIMGSVFLGFLLDNDVIIKSMGFAMAFGVLVDAFVVRMTLVPAIMTLLGKAAWWLPRWLGRIVPEVHLEGDPDDAGARERAV</sequence>
<accession>A0A7Y9Z7W3</accession>
<feature type="transmembrane region" description="Helical" evidence="6">
    <location>
        <begin position="306"/>
        <end position="329"/>
    </location>
</feature>
<gene>
    <name evidence="8" type="ORF">BKA03_000370</name>
</gene>
<feature type="transmembrane region" description="Helical" evidence="6">
    <location>
        <begin position="518"/>
        <end position="537"/>
    </location>
</feature>
<evidence type="ECO:0000259" key="7">
    <source>
        <dbReference type="PROSITE" id="PS50156"/>
    </source>
</evidence>
<comment type="caution">
    <text evidence="8">The sequence shown here is derived from an EMBL/GenBank/DDBJ whole genome shotgun (WGS) entry which is preliminary data.</text>
</comment>
<keyword evidence="4 6" id="KW-1133">Transmembrane helix</keyword>
<feature type="transmembrane region" description="Helical" evidence="6">
    <location>
        <begin position="633"/>
        <end position="650"/>
    </location>
</feature>
<evidence type="ECO:0000313" key="8">
    <source>
        <dbReference type="EMBL" id="NYI40251.1"/>
    </source>
</evidence>
<dbReference type="InterPro" id="IPR004869">
    <property type="entry name" value="MMPL_dom"/>
</dbReference>